<organism evidence="1 2">
    <name type="scientific">Helianthus annuus</name>
    <name type="common">Common sunflower</name>
    <dbReference type="NCBI Taxonomy" id="4232"/>
    <lineage>
        <taxon>Eukaryota</taxon>
        <taxon>Viridiplantae</taxon>
        <taxon>Streptophyta</taxon>
        <taxon>Embryophyta</taxon>
        <taxon>Tracheophyta</taxon>
        <taxon>Spermatophyta</taxon>
        <taxon>Magnoliopsida</taxon>
        <taxon>eudicotyledons</taxon>
        <taxon>Gunneridae</taxon>
        <taxon>Pentapetalae</taxon>
        <taxon>asterids</taxon>
        <taxon>campanulids</taxon>
        <taxon>Asterales</taxon>
        <taxon>Asteraceae</taxon>
        <taxon>Asteroideae</taxon>
        <taxon>Heliantheae alliance</taxon>
        <taxon>Heliantheae</taxon>
        <taxon>Helianthus</taxon>
    </lineage>
</organism>
<proteinExistence type="predicted"/>
<name>A0A9K3DVU6_HELAN</name>
<reference evidence="1" key="2">
    <citation type="submission" date="2020-06" db="EMBL/GenBank/DDBJ databases">
        <title>Helianthus annuus Genome sequencing and assembly Release 2.</title>
        <authorList>
            <person name="Gouzy J."/>
            <person name="Langlade N."/>
            <person name="Munos S."/>
        </authorList>
    </citation>
    <scope>NUCLEOTIDE SEQUENCE</scope>
    <source>
        <tissue evidence="1">Leaves</tissue>
    </source>
</reference>
<dbReference type="EMBL" id="MNCJ02000331">
    <property type="protein sequence ID" value="KAF5762495.1"/>
    <property type="molecule type" value="Genomic_DNA"/>
</dbReference>
<comment type="caution">
    <text evidence="1">The sequence shown here is derived from an EMBL/GenBank/DDBJ whole genome shotgun (WGS) entry which is preliminary data.</text>
</comment>
<reference evidence="1" key="1">
    <citation type="journal article" date="2017" name="Nature">
        <title>The sunflower genome provides insights into oil metabolism, flowering and Asterid evolution.</title>
        <authorList>
            <person name="Badouin H."/>
            <person name="Gouzy J."/>
            <person name="Grassa C.J."/>
            <person name="Murat F."/>
            <person name="Staton S.E."/>
            <person name="Cottret L."/>
            <person name="Lelandais-Briere C."/>
            <person name="Owens G.L."/>
            <person name="Carrere S."/>
            <person name="Mayjonade B."/>
            <person name="Legrand L."/>
            <person name="Gill N."/>
            <person name="Kane N.C."/>
            <person name="Bowers J.E."/>
            <person name="Hubner S."/>
            <person name="Bellec A."/>
            <person name="Berard A."/>
            <person name="Berges H."/>
            <person name="Blanchet N."/>
            <person name="Boniface M.C."/>
            <person name="Brunel D."/>
            <person name="Catrice O."/>
            <person name="Chaidir N."/>
            <person name="Claudel C."/>
            <person name="Donnadieu C."/>
            <person name="Faraut T."/>
            <person name="Fievet G."/>
            <person name="Helmstetter N."/>
            <person name="King M."/>
            <person name="Knapp S.J."/>
            <person name="Lai Z."/>
            <person name="Le Paslier M.C."/>
            <person name="Lippi Y."/>
            <person name="Lorenzon L."/>
            <person name="Mandel J.R."/>
            <person name="Marage G."/>
            <person name="Marchand G."/>
            <person name="Marquand E."/>
            <person name="Bret-Mestries E."/>
            <person name="Morien E."/>
            <person name="Nambeesan S."/>
            <person name="Nguyen T."/>
            <person name="Pegot-Espagnet P."/>
            <person name="Pouilly N."/>
            <person name="Raftis F."/>
            <person name="Sallet E."/>
            <person name="Schiex T."/>
            <person name="Thomas J."/>
            <person name="Vandecasteele C."/>
            <person name="Vares D."/>
            <person name="Vear F."/>
            <person name="Vautrin S."/>
            <person name="Crespi M."/>
            <person name="Mangin B."/>
            <person name="Burke J.M."/>
            <person name="Salse J."/>
            <person name="Munos S."/>
            <person name="Vincourt P."/>
            <person name="Rieseberg L.H."/>
            <person name="Langlade N.B."/>
        </authorList>
    </citation>
    <scope>NUCLEOTIDE SEQUENCE</scope>
    <source>
        <tissue evidence="1">Leaves</tissue>
    </source>
</reference>
<dbReference type="Proteomes" id="UP000215914">
    <property type="component" value="Unassembled WGS sequence"/>
</dbReference>
<protein>
    <submittedName>
        <fullName evidence="1">Uncharacterized protein</fullName>
    </submittedName>
</protein>
<dbReference type="AlphaFoldDB" id="A0A9K3DVU6"/>
<accession>A0A9K3DVU6</accession>
<gene>
    <name evidence="1" type="ORF">HanXRQr2_Chr16g0777351</name>
</gene>
<evidence type="ECO:0000313" key="1">
    <source>
        <dbReference type="EMBL" id="KAF5762495.1"/>
    </source>
</evidence>
<sequence>MPSLFSLHRTLCSLSTATVNNGNMEAARSESVVYYTKRKCKTRKKSF</sequence>
<evidence type="ECO:0000313" key="2">
    <source>
        <dbReference type="Proteomes" id="UP000215914"/>
    </source>
</evidence>
<keyword evidence="2" id="KW-1185">Reference proteome</keyword>
<dbReference type="Gramene" id="mRNA:HanXRQr2_Chr16g0777351">
    <property type="protein sequence ID" value="mRNA:HanXRQr2_Chr16g0777351"/>
    <property type="gene ID" value="HanXRQr2_Chr16g0777351"/>
</dbReference>